<proteinExistence type="predicted"/>
<gene>
    <name evidence="1" type="ORF">CEPIT_LOCUS19434</name>
</gene>
<reference evidence="1" key="1">
    <citation type="submission" date="2022-07" db="EMBL/GenBank/DDBJ databases">
        <authorList>
            <person name="Macas J."/>
            <person name="Novak P."/>
            <person name="Neumann P."/>
        </authorList>
    </citation>
    <scope>NUCLEOTIDE SEQUENCE</scope>
</reference>
<sequence length="74" mass="8588">MLVLILSKEWSEDLCSYRTPEGKTLEIYGGRPLQIWKIEEVCYGHGMENDFVSCQSCIVRGLWAESYKLTELLQ</sequence>
<dbReference type="Proteomes" id="UP001152523">
    <property type="component" value="Unassembled WGS sequence"/>
</dbReference>
<evidence type="ECO:0000313" key="1">
    <source>
        <dbReference type="EMBL" id="CAH9111182.1"/>
    </source>
</evidence>
<comment type="caution">
    <text evidence="1">The sequence shown here is derived from an EMBL/GenBank/DDBJ whole genome shotgun (WGS) entry which is preliminary data.</text>
</comment>
<keyword evidence="2" id="KW-1185">Reference proteome</keyword>
<name>A0AAV0E1P7_9ASTE</name>
<dbReference type="AlphaFoldDB" id="A0AAV0E1P7"/>
<dbReference type="EMBL" id="CAMAPF010000180">
    <property type="protein sequence ID" value="CAH9111182.1"/>
    <property type="molecule type" value="Genomic_DNA"/>
</dbReference>
<organism evidence="1 2">
    <name type="scientific">Cuscuta epithymum</name>
    <dbReference type="NCBI Taxonomy" id="186058"/>
    <lineage>
        <taxon>Eukaryota</taxon>
        <taxon>Viridiplantae</taxon>
        <taxon>Streptophyta</taxon>
        <taxon>Embryophyta</taxon>
        <taxon>Tracheophyta</taxon>
        <taxon>Spermatophyta</taxon>
        <taxon>Magnoliopsida</taxon>
        <taxon>eudicotyledons</taxon>
        <taxon>Gunneridae</taxon>
        <taxon>Pentapetalae</taxon>
        <taxon>asterids</taxon>
        <taxon>lamiids</taxon>
        <taxon>Solanales</taxon>
        <taxon>Convolvulaceae</taxon>
        <taxon>Cuscuteae</taxon>
        <taxon>Cuscuta</taxon>
        <taxon>Cuscuta subgen. Cuscuta</taxon>
    </lineage>
</organism>
<evidence type="ECO:0000313" key="2">
    <source>
        <dbReference type="Proteomes" id="UP001152523"/>
    </source>
</evidence>
<protein>
    <submittedName>
        <fullName evidence="1">Uncharacterized protein</fullName>
    </submittedName>
</protein>
<accession>A0AAV0E1P7</accession>